<dbReference type="GO" id="GO:0016887">
    <property type="term" value="F:ATP hydrolysis activity"/>
    <property type="evidence" value="ECO:0007669"/>
    <property type="project" value="TreeGrafter"/>
</dbReference>
<dbReference type="Proteomes" id="UP000176770">
    <property type="component" value="Unassembled WGS sequence"/>
</dbReference>
<comment type="similarity">
    <text evidence="1">Belongs to the GSP E family.</text>
</comment>
<gene>
    <name evidence="5" type="ORF">A3F94_01555</name>
</gene>
<evidence type="ECO:0000313" key="5">
    <source>
        <dbReference type="EMBL" id="OGZ61516.1"/>
    </source>
</evidence>
<dbReference type="Gene3D" id="3.30.450.90">
    <property type="match status" value="1"/>
</dbReference>
<dbReference type="Pfam" id="PF00437">
    <property type="entry name" value="T2SSE"/>
    <property type="match status" value="1"/>
</dbReference>
<keyword evidence="3" id="KW-0067">ATP-binding</keyword>
<dbReference type="GO" id="GO:0005524">
    <property type="term" value="F:ATP binding"/>
    <property type="evidence" value="ECO:0007669"/>
    <property type="project" value="UniProtKB-KW"/>
</dbReference>
<evidence type="ECO:0000256" key="3">
    <source>
        <dbReference type="ARBA" id="ARBA00022840"/>
    </source>
</evidence>
<dbReference type="STRING" id="1802165.A3F94_01555"/>
<dbReference type="Pfam" id="PF05157">
    <property type="entry name" value="MshEN"/>
    <property type="match status" value="1"/>
</dbReference>
<keyword evidence="2" id="KW-0547">Nucleotide-binding</keyword>
<dbReference type="SUPFAM" id="SSF160246">
    <property type="entry name" value="EspE N-terminal domain-like"/>
    <property type="match status" value="1"/>
</dbReference>
<sequence length="584" mass="65384">MTIFEKKLLEILVNQKILTQQDINDVNANIDSQELSFEEYILRKFNVTLEQLLNAKSKSTRTESYTYDSSNPISKEILGLIPQEIAHQYRMVPISRGDNAFIVGMVDPTDIKAQQALRFLLLRTKLEPSIVVITERDFEAIITLYKGMQVEVRGALEEIEKSLQENITRLNDEGKDEDVGITTVKETPVTKIVAVILKHAIDAQASDIHIEPLRNKTRIRYRVDGVLYSSLLLPIAVHSSIVARVKILASLRLDESRVPQDGRFGANIGGKLIDFRVSSLPTNLGEKIVMRVLDPTAAAVEFEDLGLDKENLRRFNDAISAPFGMILVSGPTGSGKTTTLYTGLNKVNKEGVNVVSLEDPIEYHVEGVSQSQIRPEIDYTFASGLRSVVRQDPDIVMVGEIRDSETAKLAIQASLTGHLVFSTIHTNNSVGVIPRLIDLGVEVFLIPSSVTLAVAQRLIGRLCKDCKYEIEPTPKIVRMIDEELARLPKEVLSQYEISSKYKLWEAKGCKKCNNKRTKGRIGMFEALEMTDELKRIIIEEEANALKIEQEALRQGMVTMKQDGIIKALKGVVRLDDVLRAVEEY</sequence>
<protein>
    <recommendedName>
        <fullName evidence="4">Bacterial type II secretion system protein E domain-containing protein</fullName>
    </recommendedName>
</protein>
<feature type="domain" description="Bacterial type II secretion system protein E" evidence="4">
    <location>
        <begin position="389"/>
        <end position="403"/>
    </location>
</feature>
<name>A0A1G2HG96_9BACT</name>
<dbReference type="InterPro" id="IPR007831">
    <property type="entry name" value="T2SS_GspE_N"/>
</dbReference>
<dbReference type="PANTHER" id="PTHR30258:SF1">
    <property type="entry name" value="PROTEIN TRANSPORT PROTEIN HOFB HOMOLOG"/>
    <property type="match status" value="1"/>
</dbReference>
<dbReference type="AlphaFoldDB" id="A0A1G2HG96"/>
<reference evidence="5 6" key="1">
    <citation type="journal article" date="2016" name="Nat. Commun.">
        <title>Thousands of microbial genomes shed light on interconnected biogeochemical processes in an aquifer system.</title>
        <authorList>
            <person name="Anantharaman K."/>
            <person name="Brown C.T."/>
            <person name="Hug L.A."/>
            <person name="Sharon I."/>
            <person name="Castelle C.J."/>
            <person name="Probst A.J."/>
            <person name="Thomas B.C."/>
            <person name="Singh A."/>
            <person name="Wilkins M.J."/>
            <person name="Karaoz U."/>
            <person name="Brodie E.L."/>
            <person name="Williams K.H."/>
            <person name="Hubbard S.S."/>
            <person name="Banfield J.F."/>
        </authorList>
    </citation>
    <scope>NUCLEOTIDE SEQUENCE [LARGE SCALE GENOMIC DNA]</scope>
</reference>
<dbReference type="GO" id="GO:0005886">
    <property type="term" value="C:plasma membrane"/>
    <property type="evidence" value="ECO:0007669"/>
    <property type="project" value="TreeGrafter"/>
</dbReference>
<dbReference type="CDD" id="cd01129">
    <property type="entry name" value="PulE-GspE-like"/>
    <property type="match status" value="1"/>
</dbReference>
<dbReference type="PROSITE" id="PS00662">
    <property type="entry name" value="T2SP_E"/>
    <property type="match status" value="1"/>
</dbReference>
<evidence type="ECO:0000256" key="1">
    <source>
        <dbReference type="ARBA" id="ARBA00006611"/>
    </source>
</evidence>
<dbReference type="SUPFAM" id="SSF52540">
    <property type="entry name" value="P-loop containing nucleoside triphosphate hydrolases"/>
    <property type="match status" value="1"/>
</dbReference>
<dbReference type="Gene3D" id="3.30.300.160">
    <property type="entry name" value="Type II secretion system, protein E, N-terminal domain"/>
    <property type="match status" value="1"/>
</dbReference>
<dbReference type="Gene3D" id="3.40.50.300">
    <property type="entry name" value="P-loop containing nucleotide triphosphate hydrolases"/>
    <property type="match status" value="1"/>
</dbReference>
<accession>A0A1G2HG96</accession>
<dbReference type="InterPro" id="IPR037257">
    <property type="entry name" value="T2SS_E_N_sf"/>
</dbReference>
<evidence type="ECO:0000259" key="4">
    <source>
        <dbReference type="PROSITE" id="PS00662"/>
    </source>
</evidence>
<comment type="caution">
    <text evidence="5">The sequence shown here is derived from an EMBL/GenBank/DDBJ whole genome shotgun (WGS) entry which is preliminary data.</text>
</comment>
<proteinExistence type="inferred from homology"/>
<dbReference type="InterPro" id="IPR027417">
    <property type="entry name" value="P-loop_NTPase"/>
</dbReference>
<evidence type="ECO:0000313" key="6">
    <source>
        <dbReference type="Proteomes" id="UP000176770"/>
    </source>
</evidence>
<organism evidence="5 6">
    <name type="scientific">Candidatus Spechtbacteria bacterium RIFCSPLOWO2_12_FULL_38_22</name>
    <dbReference type="NCBI Taxonomy" id="1802165"/>
    <lineage>
        <taxon>Bacteria</taxon>
        <taxon>Candidatus Spechtiibacteriota</taxon>
    </lineage>
</organism>
<dbReference type="PANTHER" id="PTHR30258">
    <property type="entry name" value="TYPE II SECRETION SYSTEM PROTEIN GSPE-RELATED"/>
    <property type="match status" value="1"/>
</dbReference>
<dbReference type="EMBL" id="MHOK01000022">
    <property type="protein sequence ID" value="OGZ61516.1"/>
    <property type="molecule type" value="Genomic_DNA"/>
</dbReference>
<evidence type="ECO:0000256" key="2">
    <source>
        <dbReference type="ARBA" id="ARBA00022741"/>
    </source>
</evidence>
<dbReference type="InterPro" id="IPR001482">
    <property type="entry name" value="T2SS/T4SS_dom"/>
</dbReference>